<sequence>MSIALEPPTMSTENAVQAGERKEEIKRALYILIVWTTGVILAGILLVLLSDVFASLFV</sequence>
<reference evidence="2 3" key="1">
    <citation type="submission" date="2016-10" db="EMBL/GenBank/DDBJ databases">
        <authorList>
            <person name="de Groot N.N."/>
        </authorList>
    </citation>
    <scope>NUCLEOTIDE SEQUENCE [LARGE SCALE GENOMIC DNA]</scope>
    <source>
        <strain evidence="2 3">SP2</strain>
    </source>
</reference>
<keyword evidence="1" id="KW-0472">Membrane</keyword>
<dbReference type="AlphaFoldDB" id="A0A1I3R854"/>
<dbReference type="Proteomes" id="UP000182829">
    <property type="component" value="Unassembled WGS sequence"/>
</dbReference>
<proteinExistence type="predicted"/>
<evidence type="ECO:0000256" key="1">
    <source>
        <dbReference type="SAM" id="Phobius"/>
    </source>
</evidence>
<name>A0A1I3R854_9EURY</name>
<feature type="transmembrane region" description="Helical" evidence="1">
    <location>
        <begin position="28"/>
        <end position="49"/>
    </location>
</feature>
<keyword evidence="1" id="KW-0812">Transmembrane</keyword>
<organism evidence="2 3">
    <name type="scientific">Natronobacterium gregoryi</name>
    <dbReference type="NCBI Taxonomy" id="44930"/>
    <lineage>
        <taxon>Archaea</taxon>
        <taxon>Methanobacteriati</taxon>
        <taxon>Methanobacteriota</taxon>
        <taxon>Stenosarchaea group</taxon>
        <taxon>Halobacteria</taxon>
        <taxon>Halobacteriales</taxon>
        <taxon>Natrialbaceae</taxon>
        <taxon>Natronobacterium</taxon>
    </lineage>
</organism>
<evidence type="ECO:0000313" key="2">
    <source>
        <dbReference type="EMBL" id="SFJ42210.1"/>
    </source>
</evidence>
<keyword evidence="1" id="KW-1133">Transmembrane helix</keyword>
<protein>
    <submittedName>
        <fullName evidence="2">Uncharacterized protein</fullName>
    </submittedName>
</protein>
<gene>
    <name evidence="2" type="ORF">SAMN05443661_12825</name>
</gene>
<evidence type="ECO:0000313" key="3">
    <source>
        <dbReference type="Proteomes" id="UP000182829"/>
    </source>
</evidence>
<accession>A0A1I3R854</accession>
<dbReference type="EMBL" id="FORO01000028">
    <property type="protein sequence ID" value="SFJ42210.1"/>
    <property type="molecule type" value="Genomic_DNA"/>
</dbReference>